<dbReference type="InterPro" id="IPR029058">
    <property type="entry name" value="AB_hydrolase_fold"/>
</dbReference>
<dbReference type="InterPro" id="IPR029059">
    <property type="entry name" value="AB_hydrolase_5"/>
</dbReference>
<accession>A0ABV4BA48</accession>
<evidence type="ECO:0000313" key="3">
    <source>
        <dbReference type="Proteomes" id="UP001564408"/>
    </source>
</evidence>
<sequence>MLVPLGFIGGQIGWMQLNPATPGAAAEAALASSGDVEVSYEDPWLIFAPRGRPPATGLILYPGANSDVRGYAPLLRALAEAGYLGVGIQMPLRLALLRPEAAAEVPPAFPKVTRWIAIGHSMGGATISGYARDYPERLAGVILLDAYPLEGTTLADSPLPVWHIHRARPDGSPPDKHAAHRHTFPPHAISVPIPGGNHMQFGSFVGGTYREDWEAQISEAAQLRQVEDAVLRAARAIAPPNDE</sequence>
<keyword evidence="2" id="KW-0378">Hydrolase</keyword>
<keyword evidence="3" id="KW-1185">Reference proteome</keyword>
<gene>
    <name evidence="2" type="ORF">ABC977_00170</name>
</gene>
<evidence type="ECO:0000313" key="2">
    <source>
        <dbReference type="EMBL" id="MEY6430819.1"/>
    </source>
</evidence>
<dbReference type="RefSeq" id="WP_369665469.1">
    <property type="nucleotide sequence ID" value="NZ_JBDKXB010000001.1"/>
</dbReference>
<comment type="caution">
    <text evidence="2">The sequence shown here is derived from an EMBL/GenBank/DDBJ whole genome shotgun (WGS) entry which is preliminary data.</text>
</comment>
<protein>
    <submittedName>
        <fullName evidence="2">Alpha/beta fold hydrolase</fullName>
    </submittedName>
</protein>
<dbReference type="Pfam" id="PF12695">
    <property type="entry name" value="Abhydrolase_5"/>
    <property type="match status" value="1"/>
</dbReference>
<reference evidence="2 3" key="1">
    <citation type="submission" date="2024-05" db="EMBL/GenBank/DDBJ databases">
        <title>Genome Sequence and Characterization of the New Strain Purple Sulfur Bacterium of Genus Thioalkalicoccus.</title>
        <authorList>
            <person name="Bryantseva I.A."/>
            <person name="Kyndt J.A."/>
            <person name="Imhoff J.F."/>
        </authorList>
    </citation>
    <scope>NUCLEOTIDE SEQUENCE [LARGE SCALE GENOMIC DNA]</scope>
    <source>
        <strain evidence="2 3">Um2</strain>
    </source>
</reference>
<dbReference type="EMBL" id="JBDKXB010000001">
    <property type="protein sequence ID" value="MEY6430819.1"/>
    <property type="molecule type" value="Genomic_DNA"/>
</dbReference>
<proteinExistence type="predicted"/>
<evidence type="ECO:0000259" key="1">
    <source>
        <dbReference type="Pfam" id="PF12695"/>
    </source>
</evidence>
<name>A0ABV4BA48_9GAMM</name>
<dbReference type="GO" id="GO:0016787">
    <property type="term" value="F:hydrolase activity"/>
    <property type="evidence" value="ECO:0007669"/>
    <property type="project" value="UniProtKB-KW"/>
</dbReference>
<dbReference type="Proteomes" id="UP001564408">
    <property type="component" value="Unassembled WGS sequence"/>
</dbReference>
<dbReference type="SUPFAM" id="SSF53474">
    <property type="entry name" value="alpha/beta-Hydrolases"/>
    <property type="match status" value="1"/>
</dbReference>
<feature type="domain" description="Alpha/beta hydrolase fold-5" evidence="1">
    <location>
        <begin position="57"/>
        <end position="222"/>
    </location>
</feature>
<dbReference type="Gene3D" id="3.40.50.1820">
    <property type="entry name" value="alpha/beta hydrolase"/>
    <property type="match status" value="1"/>
</dbReference>
<organism evidence="2 3">
    <name type="scientific">Thioalkalicoccus limnaeus</name>
    <dbReference type="NCBI Taxonomy" id="120681"/>
    <lineage>
        <taxon>Bacteria</taxon>
        <taxon>Pseudomonadati</taxon>
        <taxon>Pseudomonadota</taxon>
        <taxon>Gammaproteobacteria</taxon>
        <taxon>Chromatiales</taxon>
        <taxon>Chromatiaceae</taxon>
        <taxon>Thioalkalicoccus</taxon>
    </lineage>
</organism>